<sequence>MQESIHEFQNLLKKEKNYLSNEHLKNILDKFNFIFYPDILQQEKKVKQYENNSKIIIIDECIENDIKYYILCFDYKLIIFPLEDNTDDLTLPSIFTRFEESDKYFIQNCDIQFETDAVNEKFFNEIRNFSNEFMILNEKMRPFWNIVVNCLSGFLIKKGYQNSRNKHEKYLNEDFVEYKEERKTIVNKSYIKLRDLGKGSGGMVELIYHIPKEEIFALKMPNAESQHLNERERRNYLNIRYPFIVPYIGYIKFANKPKYLLLEYIEGETLNKYDEDKLSSLNNEEKYIIILELLLTIHYLHSHKYVYRDLRFVNIMINQNNDAILIDFDHVRKENDETDDEEQTQNFNGLLEVSPEVNKTYKSD</sequence>
<dbReference type="EMBL" id="JAPFFF010000028">
    <property type="protein sequence ID" value="KAK8847117.1"/>
    <property type="molecule type" value="Genomic_DNA"/>
</dbReference>
<name>A0ABR2HGZ9_9EUKA</name>
<feature type="binding site" evidence="6">
    <location>
        <position position="219"/>
    </location>
    <ligand>
        <name>ATP</name>
        <dbReference type="ChEBI" id="CHEBI:30616"/>
    </ligand>
</feature>
<comment type="caution">
    <text evidence="8">The sequence shown here is derived from an EMBL/GenBank/DDBJ whole genome shotgun (WGS) entry which is preliminary data.</text>
</comment>
<organism evidence="8 9">
    <name type="scientific">Tritrichomonas musculus</name>
    <dbReference type="NCBI Taxonomy" id="1915356"/>
    <lineage>
        <taxon>Eukaryota</taxon>
        <taxon>Metamonada</taxon>
        <taxon>Parabasalia</taxon>
        <taxon>Tritrichomonadida</taxon>
        <taxon>Tritrichomonadidae</taxon>
        <taxon>Tritrichomonas</taxon>
    </lineage>
</organism>
<proteinExistence type="predicted"/>
<evidence type="ECO:0000256" key="6">
    <source>
        <dbReference type="PROSITE-ProRule" id="PRU10141"/>
    </source>
</evidence>
<dbReference type="SMART" id="SM00220">
    <property type="entry name" value="S_TKc"/>
    <property type="match status" value="1"/>
</dbReference>
<dbReference type="InterPro" id="IPR017441">
    <property type="entry name" value="Protein_kinase_ATP_BS"/>
</dbReference>
<keyword evidence="5 6" id="KW-0067">ATP-binding</keyword>
<evidence type="ECO:0000256" key="5">
    <source>
        <dbReference type="ARBA" id="ARBA00022840"/>
    </source>
</evidence>
<keyword evidence="3 6" id="KW-0547">Nucleotide-binding</keyword>
<dbReference type="Gene3D" id="1.10.510.10">
    <property type="entry name" value="Transferase(Phosphotransferase) domain 1"/>
    <property type="match status" value="1"/>
</dbReference>
<gene>
    <name evidence="8" type="ORF">M9Y10_019697</name>
</gene>
<evidence type="ECO:0000313" key="8">
    <source>
        <dbReference type="EMBL" id="KAK8847117.1"/>
    </source>
</evidence>
<evidence type="ECO:0000256" key="1">
    <source>
        <dbReference type="ARBA" id="ARBA00022527"/>
    </source>
</evidence>
<evidence type="ECO:0000256" key="2">
    <source>
        <dbReference type="ARBA" id="ARBA00022679"/>
    </source>
</evidence>
<dbReference type="PROSITE" id="PS00109">
    <property type="entry name" value="PROTEIN_KINASE_TYR"/>
    <property type="match status" value="1"/>
</dbReference>
<dbReference type="Pfam" id="PF00069">
    <property type="entry name" value="Pkinase"/>
    <property type="match status" value="1"/>
</dbReference>
<evidence type="ECO:0000256" key="4">
    <source>
        <dbReference type="ARBA" id="ARBA00022777"/>
    </source>
</evidence>
<dbReference type="Proteomes" id="UP001470230">
    <property type="component" value="Unassembled WGS sequence"/>
</dbReference>
<keyword evidence="4" id="KW-0418">Kinase</keyword>
<dbReference type="InterPro" id="IPR000719">
    <property type="entry name" value="Prot_kinase_dom"/>
</dbReference>
<evidence type="ECO:0000313" key="9">
    <source>
        <dbReference type="Proteomes" id="UP001470230"/>
    </source>
</evidence>
<keyword evidence="2" id="KW-0808">Transferase</keyword>
<reference evidence="8 9" key="1">
    <citation type="submission" date="2024-04" db="EMBL/GenBank/DDBJ databases">
        <title>Tritrichomonas musculus Genome.</title>
        <authorList>
            <person name="Alves-Ferreira E."/>
            <person name="Grigg M."/>
            <person name="Lorenzi H."/>
            <person name="Galac M."/>
        </authorList>
    </citation>
    <scope>NUCLEOTIDE SEQUENCE [LARGE SCALE GENOMIC DNA]</scope>
    <source>
        <strain evidence="8 9">EAF2021</strain>
    </source>
</reference>
<keyword evidence="1" id="KW-0723">Serine/threonine-protein kinase</keyword>
<dbReference type="PROSITE" id="PS50011">
    <property type="entry name" value="PROTEIN_KINASE_DOM"/>
    <property type="match status" value="1"/>
</dbReference>
<protein>
    <recommendedName>
        <fullName evidence="7">Protein kinase domain-containing protein</fullName>
    </recommendedName>
</protein>
<dbReference type="SUPFAM" id="SSF56112">
    <property type="entry name" value="Protein kinase-like (PK-like)"/>
    <property type="match status" value="1"/>
</dbReference>
<accession>A0ABR2HGZ9</accession>
<dbReference type="PROSITE" id="PS00107">
    <property type="entry name" value="PROTEIN_KINASE_ATP"/>
    <property type="match status" value="1"/>
</dbReference>
<keyword evidence="9" id="KW-1185">Reference proteome</keyword>
<feature type="domain" description="Protein kinase" evidence="7">
    <location>
        <begin position="190"/>
        <end position="364"/>
    </location>
</feature>
<dbReference type="InterPro" id="IPR011009">
    <property type="entry name" value="Kinase-like_dom_sf"/>
</dbReference>
<evidence type="ECO:0000259" key="7">
    <source>
        <dbReference type="PROSITE" id="PS50011"/>
    </source>
</evidence>
<dbReference type="PANTHER" id="PTHR24353:SF37">
    <property type="entry name" value="CAMP-DEPENDENT PROTEIN KINASE CATALYTIC SUBUNIT PRKX"/>
    <property type="match status" value="1"/>
</dbReference>
<evidence type="ECO:0000256" key="3">
    <source>
        <dbReference type="ARBA" id="ARBA00022741"/>
    </source>
</evidence>
<dbReference type="InterPro" id="IPR008266">
    <property type="entry name" value="Tyr_kinase_AS"/>
</dbReference>
<dbReference type="PANTHER" id="PTHR24353">
    <property type="entry name" value="CYCLIC NUCLEOTIDE-DEPENDENT PROTEIN KINASE"/>
    <property type="match status" value="1"/>
</dbReference>